<dbReference type="GO" id="GO:0033147">
    <property type="term" value="P:negative regulation of intracellular estrogen receptor signaling pathway"/>
    <property type="evidence" value="ECO:0007669"/>
    <property type="project" value="TreeGrafter"/>
</dbReference>
<feature type="compositionally biased region" description="Low complexity" evidence="2">
    <location>
        <begin position="82"/>
        <end position="93"/>
    </location>
</feature>
<dbReference type="Pfam" id="PF12796">
    <property type="entry name" value="Ank_2"/>
    <property type="match status" value="1"/>
</dbReference>
<dbReference type="GO" id="GO:2000134">
    <property type="term" value="P:negative regulation of G1/S transition of mitotic cell cycle"/>
    <property type="evidence" value="ECO:0007669"/>
    <property type="project" value="TreeGrafter"/>
</dbReference>
<feature type="region of interest" description="Disordered" evidence="2">
    <location>
        <begin position="290"/>
        <end position="415"/>
    </location>
</feature>
<evidence type="ECO:0000256" key="2">
    <source>
        <dbReference type="SAM" id="MobiDB-lite"/>
    </source>
</evidence>
<reference evidence="3" key="1">
    <citation type="submission" date="2021-01" db="EMBL/GenBank/DDBJ databases">
        <title>A chromosome-scale assembly of European eel, Anguilla anguilla.</title>
        <authorList>
            <person name="Henkel C."/>
            <person name="Jong-Raadsen S.A."/>
            <person name="Dufour S."/>
            <person name="Weltzien F.-A."/>
            <person name="Palstra A.P."/>
            <person name="Pelster B."/>
            <person name="Spaink H.P."/>
            <person name="Van Den Thillart G.E."/>
            <person name="Jansen H."/>
            <person name="Zahm M."/>
            <person name="Klopp C."/>
            <person name="Cedric C."/>
            <person name="Louis A."/>
            <person name="Berthelot C."/>
            <person name="Parey E."/>
            <person name="Roest Crollius H."/>
            <person name="Montfort J."/>
            <person name="Robinson-Rechavi M."/>
            <person name="Bucao C."/>
            <person name="Bouchez O."/>
            <person name="Gislard M."/>
            <person name="Lluch J."/>
            <person name="Milhes M."/>
            <person name="Lampietro C."/>
            <person name="Lopez Roques C."/>
            <person name="Donnadieu C."/>
            <person name="Braasch I."/>
            <person name="Desvignes T."/>
            <person name="Postlethwait J."/>
            <person name="Bobe J."/>
            <person name="Guiguen Y."/>
            <person name="Dirks R."/>
        </authorList>
    </citation>
    <scope>NUCLEOTIDE SEQUENCE</scope>
    <source>
        <strain evidence="3">Tag_6206</strain>
        <tissue evidence="3">Liver</tissue>
    </source>
</reference>
<dbReference type="PANTHER" id="PTHR24168:SF0">
    <property type="entry name" value="KN MOTIF AND ANKYRIN REPEAT DOMAIN-CONTAINING PROTEIN 2"/>
    <property type="match status" value="1"/>
</dbReference>
<feature type="compositionally biased region" description="Basic and acidic residues" evidence="2">
    <location>
        <begin position="405"/>
        <end position="415"/>
    </location>
</feature>
<feature type="compositionally biased region" description="Low complexity" evidence="2">
    <location>
        <begin position="347"/>
        <end position="371"/>
    </location>
</feature>
<organism evidence="3 4">
    <name type="scientific">Anguilla anguilla</name>
    <name type="common">European freshwater eel</name>
    <name type="synonym">Muraena anguilla</name>
    <dbReference type="NCBI Taxonomy" id="7936"/>
    <lineage>
        <taxon>Eukaryota</taxon>
        <taxon>Metazoa</taxon>
        <taxon>Chordata</taxon>
        <taxon>Craniata</taxon>
        <taxon>Vertebrata</taxon>
        <taxon>Euteleostomi</taxon>
        <taxon>Actinopterygii</taxon>
        <taxon>Neopterygii</taxon>
        <taxon>Teleostei</taxon>
        <taxon>Anguilliformes</taxon>
        <taxon>Anguillidae</taxon>
        <taxon>Anguilla</taxon>
    </lineage>
</organism>
<dbReference type="GO" id="GO:0005737">
    <property type="term" value="C:cytoplasm"/>
    <property type="evidence" value="ECO:0007669"/>
    <property type="project" value="TreeGrafter"/>
</dbReference>
<feature type="repeat" description="ANK" evidence="1">
    <location>
        <begin position="492"/>
        <end position="517"/>
    </location>
</feature>
<feature type="compositionally biased region" description="Polar residues" evidence="2">
    <location>
        <begin position="304"/>
        <end position="346"/>
    </location>
</feature>
<dbReference type="InterPro" id="IPR047184">
    <property type="entry name" value="KANK1-4"/>
</dbReference>
<keyword evidence="1" id="KW-0040">ANK repeat</keyword>
<keyword evidence="4" id="KW-1185">Reference proteome</keyword>
<dbReference type="Gene3D" id="1.25.40.20">
    <property type="entry name" value="Ankyrin repeat-containing domain"/>
    <property type="match status" value="1"/>
</dbReference>
<feature type="compositionally biased region" description="Low complexity" evidence="2">
    <location>
        <begin position="145"/>
        <end position="162"/>
    </location>
</feature>
<gene>
    <name evidence="3" type="ORF">ANANG_G00296230</name>
</gene>
<feature type="compositionally biased region" description="Polar residues" evidence="2">
    <location>
        <begin position="372"/>
        <end position="390"/>
    </location>
</feature>
<protein>
    <recommendedName>
        <fullName evidence="5">KN motif and ankyrin repeat domains 4</fullName>
    </recommendedName>
</protein>
<dbReference type="PROSITE" id="PS50088">
    <property type="entry name" value="ANK_REPEAT"/>
    <property type="match status" value="1"/>
</dbReference>
<evidence type="ECO:0000313" key="3">
    <source>
        <dbReference type="EMBL" id="KAG5832912.1"/>
    </source>
</evidence>
<dbReference type="InterPro" id="IPR036770">
    <property type="entry name" value="Ankyrin_rpt-contain_sf"/>
</dbReference>
<sequence length="583" mass="60654">MPVSCATMATETICNQTLPLSERLREGEGALQLTDTEAVQLQEDASKSASAQAAPRSIMKRKSASPSARKNLQFIGVNGGYESTSSDDSSSESSQEEGDASEFHEAPEGIPGPPAEHLPEGSAAPPASVTHTEACASTQSSSTDSAPQQGSSQSPSTEPSLQRGTSQLPSTEPAAQHGTSQSPSIESALQHGNNQSPSIESALQHGTSQSLSIESALQQNTSQSPSIDSAPLQGSSRSASIEPSPQHGTSQSLSIETISKQSISQSPSMDAVPQPSTAKFVSINSTLQEYSIQSSTKDPAPELTATQSPVTDPACQPSTTQSLTIDPATESSTTRSLATDPTSQPNTAQSPTTDPTSQPSTAQSPPTEPASQSSTAQPSTGPAAQQTTQEEGLGDPSSGHSVSQETRESSHSRLELSDSLTAALVVLQKALSEPNGFGQQEARAAYTVVLQEWLRVSCHKTADTGLVRAYMDAFASVSPQLLEFVVNMADGNGNTALHYTVSHSNFPVVKLLLDTGVCNTDKQNKAGYTAIMLTALAAFHSDSDLHTVVQLLRTGDVNAKASQAGQTALMLAVSHGRGTWCGR</sequence>
<accession>A0A9D3LME9</accession>
<dbReference type="EMBL" id="JAFIRN010000017">
    <property type="protein sequence ID" value="KAG5832912.1"/>
    <property type="molecule type" value="Genomic_DNA"/>
</dbReference>
<dbReference type="GO" id="GO:0000122">
    <property type="term" value="P:negative regulation of transcription by RNA polymerase II"/>
    <property type="evidence" value="ECO:0007669"/>
    <property type="project" value="TreeGrafter"/>
</dbReference>
<comment type="caution">
    <text evidence="3">The sequence shown here is derived from an EMBL/GenBank/DDBJ whole genome shotgun (WGS) entry which is preliminary data.</text>
</comment>
<feature type="compositionally biased region" description="Polar residues" evidence="2">
    <location>
        <begin position="177"/>
        <end position="277"/>
    </location>
</feature>
<dbReference type="InterPro" id="IPR002110">
    <property type="entry name" value="Ankyrin_rpt"/>
</dbReference>
<evidence type="ECO:0000313" key="4">
    <source>
        <dbReference type="Proteomes" id="UP001044222"/>
    </source>
</evidence>
<dbReference type="GO" id="GO:0008285">
    <property type="term" value="P:negative regulation of cell population proliferation"/>
    <property type="evidence" value="ECO:0007669"/>
    <property type="project" value="TreeGrafter"/>
</dbReference>
<proteinExistence type="predicted"/>
<dbReference type="SUPFAM" id="SSF48403">
    <property type="entry name" value="Ankyrin repeat"/>
    <property type="match status" value="1"/>
</dbReference>
<dbReference type="Proteomes" id="UP001044222">
    <property type="component" value="Chromosome 17"/>
</dbReference>
<feature type="region of interest" description="Disordered" evidence="2">
    <location>
        <begin position="41"/>
        <end position="277"/>
    </location>
</feature>
<dbReference type="GO" id="GO:0070563">
    <property type="term" value="P:negative regulation of vitamin D receptor signaling pathway"/>
    <property type="evidence" value="ECO:0007669"/>
    <property type="project" value="TreeGrafter"/>
</dbReference>
<dbReference type="PROSITE" id="PS50297">
    <property type="entry name" value="ANK_REP_REGION"/>
    <property type="match status" value="1"/>
</dbReference>
<evidence type="ECO:0000256" key="1">
    <source>
        <dbReference type="PROSITE-ProRule" id="PRU00023"/>
    </source>
</evidence>
<evidence type="ECO:0008006" key="5">
    <source>
        <dbReference type="Google" id="ProtNLM"/>
    </source>
</evidence>
<name>A0A9D3LME9_ANGAN</name>
<dbReference type="GO" id="GO:0030837">
    <property type="term" value="P:negative regulation of actin filament polymerization"/>
    <property type="evidence" value="ECO:0007669"/>
    <property type="project" value="InterPro"/>
</dbReference>
<dbReference type="SMART" id="SM00248">
    <property type="entry name" value="ANK"/>
    <property type="match status" value="2"/>
</dbReference>
<dbReference type="PANTHER" id="PTHR24168">
    <property type="entry name" value="KN MOTIF AND ANKYRIN REPEAT DOMAIN-CONTAINING"/>
    <property type="match status" value="1"/>
</dbReference>
<dbReference type="AlphaFoldDB" id="A0A9D3LME9"/>
<feature type="compositionally biased region" description="Polar residues" evidence="2">
    <location>
        <begin position="129"/>
        <end position="144"/>
    </location>
</feature>